<evidence type="ECO:0000256" key="1">
    <source>
        <dbReference type="ARBA" id="ARBA00023014"/>
    </source>
</evidence>
<dbReference type="AlphaFoldDB" id="O52644"/>
<dbReference type="Pfam" id="PF00175">
    <property type="entry name" value="NAD_binding_1"/>
    <property type="match status" value="1"/>
</dbReference>
<proteinExistence type="predicted"/>
<dbReference type="Gene3D" id="2.40.30.10">
    <property type="entry name" value="Translation factors"/>
    <property type="match status" value="1"/>
</dbReference>
<keyword evidence="1" id="KW-0411">Iron-sulfur</keyword>
<protein>
    <submittedName>
        <fullName evidence="5">Reductase component of 4-nitrotoluene monooxygenase NtnMA</fullName>
    </submittedName>
</protein>
<dbReference type="Gene3D" id="3.10.20.30">
    <property type="match status" value="1"/>
</dbReference>
<dbReference type="InterPro" id="IPR001041">
    <property type="entry name" value="2Fe-2S_ferredoxin-type"/>
</dbReference>
<reference evidence="5" key="2">
    <citation type="journal article" date="2000" name="J. Bacteriol.">
        <title>Cloning and expression of ntnD, encoding a novel NAD(P)(+)-independent 4-nitrobenzyl alcohol dehydrogenase from Pseudomonas sp. Strain TW3.</title>
        <authorList>
            <person name="James K.D."/>
            <person name="Hughes M.A."/>
            <person name="Williams P.A."/>
        </authorList>
    </citation>
    <scope>NUCLEOTIDE SEQUENCE</scope>
    <source>
        <strain evidence="5">TW3</strain>
    </source>
</reference>
<reference evidence="5" key="1">
    <citation type="journal article" date="1998" name="J. Bacteriol.">
        <title>ntn genes determining the early steps in the divergent catabolism of 4-nitrotoluene and toluene in Pseudomonas sp. strain TW3.</title>
        <authorList>
            <person name="James K.D."/>
            <person name="Williams P.A."/>
        </authorList>
    </citation>
    <scope>NUCLEOTIDE SEQUENCE</scope>
    <source>
        <strain evidence="5">TW3</strain>
    </source>
</reference>
<evidence type="ECO:0000259" key="3">
    <source>
        <dbReference type="PROSITE" id="PS51085"/>
    </source>
</evidence>
<feature type="domain" description="FAD-binding FR-type" evidence="4">
    <location>
        <begin position="114"/>
        <end position="213"/>
    </location>
</feature>
<dbReference type="InterPro" id="IPR017927">
    <property type="entry name" value="FAD-bd_FR_type"/>
</dbReference>
<name>O52644_9PSED</name>
<evidence type="ECO:0000256" key="2">
    <source>
        <dbReference type="ARBA" id="ARBA00034078"/>
    </source>
</evidence>
<dbReference type="PRINTS" id="PR00410">
    <property type="entry name" value="PHEHYDRXLASE"/>
</dbReference>
<dbReference type="InterPro" id="IPR012675">
    <property type="entry name" value="Beta-grasp_dom_sf"/>
</dbReference>
<dbReference type="PANTHER" id="PTHR47354:SF5">
    <property type="entry name" value="PROTEIN RFBI"/>
    <property type="match status" value="1"/>
</dbReference>
<sequence length="350" mass="38439">MNEFFKKISGLFVPPPESTVSVRGQGFQFKVPRGQTILESALHQGIAFPHDCKVGSCGACKYKLISGRVNELTSSAMGLSGDLYQSGYRLGCQCIPKEDLEIELDTVLGQALVPIETSALISKQKRLAHDIIEMEVVPDKQIAFYPGQYADVECAECSAVRSYSFSAPPQPDGSLSFHVRLVPGGVFSGWLFGGDRTGATLTLRAPYGQFGLHESNATMVCVAGGTGLAPIKCVLQSMTQAQRERDVLLFFGARQQRDLYCLDEIEALQLDWGGRFELIPVLSEESSTSSWKGKRGMVTEYFKEYLTGQPYEGYLCGPPPMVDAAETELVRLGVARELVFADRFYNRPPC</sequence>
<dbReference type="GO" id="GO:0051537">
    <property type="term" value="F:2 iron, 2 sulfur cluster binding"/>
    <property type="evidence" value="ECO:0007669"/>
    <property type="project" value="InterPro"/>
</dbReference>
<dbReference type="PROSITE" id="PS51085">
    <property type="entry name" value="2FE2S_FER_2"/>
    <property type="match status" value="1"/>
</dbReference>
<organism evidence="5">
    <name type="scientific">Pseudomonas sp. TW3</name>
    <dbReference type="NCBI Taxonomy" id="72271"/>
    <lineage>
        <taxon>Bacteria</taxon>
        <taxon>Pseudomonadati</taxon>
        <taxon>Pseudomonadota</taxon>
        <taxon>Gammaproteobacteria</taxon>
        <taxon>Pseudomonadales</taxon>
        <taxon>Pseudomonadaceae</taxon>
        <taxon>Pseudomonas</taxon>
    </lineage>
</organism>
<feature type="domain" description="2Fe-2S ferredoxin-type" evidence="3">
    <location>
        <begin position="16"/>
        <end position="108"/>
    </location>
</feature>
<keyword evidence="1" id="KW-0408">Iron</keyword>
<evidence type="ECO:0000259" key="4">
    <source>
        <dbReference type="PROSITE" id="PS51384"/>
    </source>
</evidence>
<dbReference type="SUPFAM" id="SSF52343">
    <property type="entry name" value="Ferredoxin reductase-like, C-terminal NADP-linked domain"/>
    <property type="match status" value="1"/>
</dbReference>
<keyword evidence="5" id="KW-0560">Oxidoreductase</keyword>
<dbReference type="PANTHER" id="PTHR47354">
    <property type="entry name" value="NADH OXIDOREDUCTASE HCR"/>
    <property type="match status" value="1"/>
</dbReference>
<dbReference type="CDD" id="cd06213">
    <property type="entry name" value="oxygenase_e_transfer_subunit"/>
    <property type="match status" value="1"/>
</dbReference>
<keyword evidence="5" id="KW-0503">Monooxygenase</keyword>
<dbReference type="PROSITE" id="PS51384">
    <property type="entry name" value="FAD_FR"/>
    <property type="match status" value="1"/>
</dbReference>
<dbReference type="SUPFAM" id="SSF54292">
    <property type="entry name" value="2Fe-2S ferredoxin-like"/>
    <property type="match status" value="1"/>
</dbReference>
<accession>O52644</accession>
<dbReference type="InterPro" id="IPR006058">
    <property type="entry name" value="2Fe2S_fd_BS"/>
</dbReference>
<dbReference type="Pfam" id="PF00970">
    <property type="entry name" value="FAD_binding_6"/>
    <property type="match status" value="1"/>
</dbReference>
<dbReference type="EMBL" id="AF043544">
    <property type="protein sequence ID" value="AAC38360.1"/>
    <property type="molecule type" value="Genomic_DNA"/>
</dbReference>
<dbReference type="CDD" id="cd00207">
    <property type="entry name" value="fer2"/>
    <property type="match status" value="1"/>
</dbReference>
<dbReference type="PROSITE" id="PS00197">
    <property type="entry name" value="2FE2S_FER_1"/>
    <property type="match status" value="1"/>
</dbReference>
<comment type="cofactor">
    <cofactor evidence="2">
        <name>[2Fe-2S] cluster</name>
        <dbReference type="ChEBI" id="CHEBI:190135"/>
    </cofactor>
</comment>
<dbReference type="InterPro" id="IPR017938">
    <property type="entry name" value="Riboflavin_synthase-like_b-brl"/>
</dbReference>
<gene>
    <name evidence="5" type="primary">ntnA</name>
</gene>
<evidence type="ECO:0000313" key="5">
    <source>
        <dbReference type="EMBL" id="AAC38360.1"/>
    </source>
</evidence>
<dbReference type="InterPro" id="IPR001433">
    <property type="entry name" value="OxRdtase_FAD/NAD-bd"/>
</dbReference>
<dbReference type="Pfam" id="PF00111">
    <property type="entry name" value="Fer2"/>
    <property type="match status" value="1"/>
</dbReference>
<keyword evidence="1" id="KW-0479">Metal-binding</keyword>
<dbReference type="SUPFAM" id="SSF63380">
    <property type="entry name" value="Riboflavin synthase domain-like"/>
    <property type="match status" value="1"/>
</dbReference>
<dbReference type="PRINTS" id="PR00371">
    <property type="entry name" value="FPNCR"/>
</dbReference>
<dbReference type="Gene3D" id="3.40.50.80">
    <property type="entry name" value="Nucleotide-binding domain of ferredoxin-NADP reductase (FNR) module"/>
    <property type="match status" value="1"/>
</dbReference>
<dbReference type="BioCyc" id="MetaCyc:MONOMER-2663"/>
<dbReference type="InterPro" id="IPR039261">
    <property type="entry name" value="FNR_nucleotide-bd"/>
</dbReference>
<dbReference type="InterPro" id="IPR008333">
    <property type="entry name" value="Cbr1-like_FAD-bd_dom"/>
</dbReference>
<dbReference type="InterPro" id="IPR001709">
    <property type="entry name" value="Flavoprot_Pyr_Nucl_cyt_Rdtase"/>
</dbReference>
<dbReference type="InterPro" id="IPR050415">
    <property type="entry name" value="MRET"/>
</dbReference>
<dbReference type="GO" id="GO:0004497">
    <property type="term" value="F:monooxygenase activity"/>
    <property type="evidence" value="ECO:0007669"/>
    <property type="project" value="UniProtKB-KW"/>
</dbReference>
<dbReference type="InterPro" id="IPR036010">
    <property type="entry name" value="2Fe-2S_ferredoxin-like_sf"/>
</dbReference>